<dbReference type="GeneID" id="39578809"/>
<reference evidence="2 3" key="1">
    <citation type="journal article" date="2018" name="Mol. Ecol.">
        <title>The obligate alkalophilic soda-lake fungus Sodiomyces alkalinus has shifted to a protein diet.</title>
        <authorList>
            <person name="Grum-Grzhimaylo A.A."/>
            <person name="Falkoski D.L."/>
            <person name="van den Heuvel J."/>
            <person name="Valero-Jimenez C.A."/>
            <person name="Min B."/>
            <person name="Choi I.G."/>
            <person name="Lipzen A."/>
            <person name="Daum C.G."/>
            <person name="Aanen D.K."/>
            <person name="Tsang A."/>
            <person name="Henrissat B."/>
            <person name="Bilanenko E.N."/>
            <person name="de Vries R.P."/>
            <person name="van Kan J.A.L."/>
            <person name="Grigoriev I.V."/>
            <person name="Debets A.J.M."/>
        </authorList>
    </citation>
    <scope>NUCLEOTIDE SEQUENCE [LARGE SCALE GENOMIC DNA]</scope>
    <source>
        <strain evidence="2 3">F11</strain>
    </source>
</reference>
<accession>A0A3N2Q804</accession>
<dbReference type="EMBL" id="ML119051">
    <property type="protein sequence ID" value="ROT42903.1"/>
    <property type="molecule type" value="Genomic_DNA"/>
</dbReference>
<proteinExistence type="predicted"/>
<dbReference type="RefSeq" id="XP_028470709.1">
    <property type="nucleotide sequence ID" value="XM_028610331.1"/>
</dbReference>
<feature type="chain" id="PRO_5017982393" evidence="1">
    <location>
        <begin position="21"/>
        <end position="103"/>
    </location>
</feature>
<dbReference type="AlphaFoldDB" id="A0A3N2Q804"/>
<sequence length="103" mass="11012">MRSISTPAVLLFLGVPAVQAFDTPCIYQGYKCGFNLAVDYGYEIAELADAVALTSSIPNLSDRQLLQVLYRCVDINGGIAGNSFCFAGCIDMGGALFNDQCIM</sequence>
<evidence type="ECO:0000313" key="3">
    <source>
        <dbReference type="Proteomes" id="UP000272025"/>
    </source>
</evidence>
<evidence type="ECO:0000256" key="1">
    <source>
        <dbReference type="SAM" id="SignalP"/>
    </source>
</evidence>
<feature type="signal peptide" evidence="1">
    <location>
        <begin position="1"/>
        <end position="20"/>
    </location>
</feature>
<name>A0A3N2Q804_SODAK</name>
<evidence type="ECO:0000313" key="2">
    <source>
        <dbReference type="EMBL" id="ROT42903.1"/>
    </source>
</evidence>
<protein>
    <submittedName>
        <fullName evidence="2">Uncharacterized protein</fullName>
    </submittedName>
</protein>
<dbReference type="OrthoDB" id="5130291at2759"/>
<keyword evidence="1" id="KW-0732">Signal</keyword>
<dbReference type="Proteomes" id="UP000272025">
    <property type="component" value="Unassembled WGS sequence"/>
</dbReference>
<organism evidence="2 3">
    <name type="scientific">Sodiomyces alkalinus (strain CBS 110278 / VKM F-3762 / F11)</name>
    <name type="common">Alkaliphilic filamentous fungus</name>
    <dbReference type="NCBI Taxonomy" id="1314773"/>
    <lineage>
        <taxon>Eukaryota</taxon>
        <taxon>Fungi</taxon>
        <taxon>Dikarya</taxon>
        <taxon>Ascomycota</taxon>
        <taxon>Pezizomycotina</taxon>
        <taxon>Sordariomycetes</taxon>
        <taxon>Hypocreomycetidae</taxon>
        <taxon>Glomerellales</taxon>
        <taxon>Plectosphaerellaceae</taxon>
        <taxon>Sodiomyces</taxon>
    </lineage>
</organism>
<keyword evidence="3" id="KW-1185">Reference proteome</keyword>
<gene>
    <name evidence="2" type="ORF">SODALDRAFT_327063</name>
</gene>